<dbReference type="PROSITE" id="PS50821">
    <property type="entry name" value="PAZ"/>
    <property type="match status" value="1"/>
</dbReference>
<keyword evidence="6" id="KW-0687">Ribonucleoprotein</keyword>
<keyword evidence="2" id="KW-0678">Repressor</keyword>
<dbReference type="InterPro" id="IPR036085">
    <property type="entry name" value="PAZ_dom_sf"/>
</dbReference>
<comment type="caution">
    <text evidence="8">The sequence shown here is derived from an EMBL/GenBank/DDBJ whole genome shotgun (WGS) entry which is preliminary data.</text>
</comment>
<dbReference type="InterPro" id="IPR014811">
    <property type="entry name" value="ArgoL1"/>
</dbReference>
<dbReference type="PANTHER" id="PTHR22891">
    <property type="entry name" value="EUKARYOTIC TRANSLATION INITIATION FACTOR 2C"/>
    <property type="match status" value="1"/>
</dbReference>
<reference evidence="8 9" key="2">
    <citation type="submission" date="2020-07" db="EMBL/GenBank/DDBJ databases">
        <title>Genome assembly of wild tea tree DASZ reveals pedigree and selection history of tea varieties.</title>
        <authorList>
            <person name="Zhang W."/>
        </authorList>
    </citation>
    <scope>NUCLEOTIDE SEQUENCE [LARGE SCALE GENOMIC DNA]</scope>
    <source>
        <strain evidence="9">cv. G240</strain>
        <tissue evidence="8">Leaf</tissue>
    </source>
</reference>
<dbReference type="SMART" id="SM00949">
    <property type="entry name" value="PAZ"/>
    <property type="match status" value="1"/>
</dbReference>
<proteinExistence type="inferred from homology"/>
<name>A0A7J7H680_CAMSI</name>
<sequence>MGCLLVRQPFFHDDSRNFTAIGGGVTGCPGFHSSFRPTHGGLSLNMDVSTTMILTPEPVIDFLLANQNARDPRNIDWAKAKRMLKNMRVKTRHRNMEFKITGLSEKPCNQQFFPLKVNNGDGGHDGGQTLEITVYEYFIKHRNIELTNSEYMPCIDVGKPERPNYLPLELCTLVSLQRYTKALSSMQRAPLVEKSRL</sequence>
<dbReference type="GO" id="GO:0031047">
    <property type="term" value="P:regulatory ncRNA-mediated gene silencing"/>
    <property type="evidence" value="ECO:0007669"/>
    <property type="project" value="UniProtKB-KW"/>
</dbReference>
<evidence type="ECO:0000259" key="7">
    <source>
        <dbReference type="PROSITE" id="PS50821"/>
    </source>
</evidence>
<dbReference type="AlphaFoldDB" id="A0A7J7H680"/>
<dbReference type="GO" id="GO:0006417">
    <property type="term" value="P:regulation of translation"/>
    <property type="evidence" value="ECO:0007669"/>
    <property type="project" value="UniProtKB-KW"/>
</dbReference>
<keyword evidence="9" id="KW-1185">Reference proteome</keyword>
<keyword evidence="3" id="KW-0810">Translation regulation</keyword>
<evidence type="ECO:0000313" key="9">
    <source>
        <dbReference type="Proteomes" id="UP000593564"/>
    </source>
</evidence>
<dbReference type="Gene3D" id="2.170.260.10">
    <property type="entry name" value="paz domain"/>
    <property type="match status" value="1"/>
</dbReference>
<dbReference type="SMART" id="SM01163">
    <property type="entry name" value="DUF1785"/>
    <property type="match status" value="1"/>
</dbReference>
<dbReference type="EMBL" id="JACBKZ010000006">
    <property type="protein sequence ID" value="KAF5948493.1"/>
    <property type="molecule type" value="Genomic_DNA"/>
</dbReference>
<evidence type="ECO:0000256" key="1">
    <source>
        <dbReference type="ARBA" id="ARBA00008201"/>
    </source>
</evidence>
<keyword evidence="5" id="KW-0943">RNA-mediated gene silencing</keyword>
<protein>
    <recommendedName>
        <fullName evidence="7">PAZ domain-containing protein</fullName>
    </recommendedName>
</protein>
<evidence type="ECO:0000256" key="5">
    <source>
        <dbReference type="ARBA" id="ARBA00023158"/>
    </source>
</evidence>
<dbReference type="Proteomes" id="UP000593564">
    <property type="component" value="Unassembled WGS sequence"/>
</dbReference>
<dbReference type="InterPro" id="IPR003100">
    <property type="entry name" value="PAZ_dom"/>
</dbReference>
<accession>A0A7J7H680</accession>
<dbReference type="GO" id="GO:0003723">
    <property type="term" value="F:RNA binding"/>
    <property type="evidence" value="ECO:0007669"/>
    <property type="project" value="UniProtKB-KW"/>
</dbReference>
<reference evidence="9" key="1">
    <citation type="journal article" date="2020" name="Nat. Commun.">
        <title>Genome assembly of wild tea tree DASZ reveals pedigree and selection history of tea varieties.</title>
        <authorList>
            <person name="Zhang W."/>
            <person name="Zhang Y."/>
            <person name="Qiu H."/>
            <person name="Guo Y."/>
            <person name="Wan H."/>
            <person name="Zhang X."/>
            <person name="Scossa F."/>
            <person name="Alseekh S."/>
            <person name="Zhang Q."/>
            <person name="Wang P."/>
            <person name="Xu L."/>
            <person name="Schmidt M.H."/>
            <person name="Jia X."/>
            <person name="Li D."/>
            <person name="Zhu A."/>
            <person name="Guo F."/>
            <person name="Chen W."/>
            <person name="Ni D."/>
            <person name="Usadel B."/>
            <person name="Fernie A.R."/>
            <person name="Wen W."/>
        </authorList>
    </citation>
    <scope>NUCLEOTIDE SEQUENCE [LARGE SCALE GENOMIC DNA]</scope>
    <source>
        <strain evidence="9">cv. G240</strain>
    </source>
</reference>
<dbReference type="Pfam" id="PF08699">
    <property type="entry name" value="ArgoL1"/>
    <property type="match status" value="1"/>
</dbReference>
<evidence type="ECO:0000256" key="3">
    <source>
        <dbReference type="ARBA" id="ARBA00022845"/>
    </source>
</evidence>
<gene>
    <name evidence="8" type="ORF">HYC85_014450</name>
</gene>
<feature type="domain" description="PAZ" evidence="7">
    <location>
        <begin position="58"/>
        <end position="175"/>
    </location>
</feature>
<evidence type="ECO:0000313" key="8">
    <source>
        <dbReference type="EMBL" id="KAF5948493.1"/>
    </source>
</evidence>
<keyword evidence="4" id="KW-0694">RNA-binding</keyword>
<organism evidence="8 9">
    <name type="scientific">Camellia sinensis</name>
    <name type="common">Tea plant</name>
    <name type="synonym">Thea sinensis</name>
    <dbReference type="NCBI Taxonomy" id="4442"/>
    <lineage>
        <taxon>Eukaryota</taxon>
        <taxon>Viridiplantae</taxon>
        <taxon>Streptophyta</taxon>
        <taxon>Embryophyta</taxon>
        <taxon>Tracheophyta</taxon>
        <taxon>Spermatophyta</taxon>
        <taxon>Magnoliopsida</taxon>
        <taxon>eudicotyledons</taxon>
        <taxon>Gunneridae</taxon>
        <taxon>Pentapetalae</taxon>
        <taxon>asterids</taxon>
        <taxon>Ericales</taxon>
        <taxon>Theaceae</taxon>
        <taxon>Camellia</taxon>
    </lineage>
</organism>
<dbReference type="GO" id="GO:1990904">
    <property type="term" value="C:ribonucleoprotein complex"/>
    <property type="evidence" value="ECO:0007669"/>
    <property type="project" value="UniProtKB-KW"/>
</dbReference>
<dbReference type="FunFam" id="2.170.260.10:FF:000008">
    <property type="entry name" value="Protein argonaute 7"/>
    <property type="match status" value="1"/>
</dbReference>
<dbReference type="PROSITE" id="PS51257">
    <property type="entry name" value="PROKAR_LIPOPROTEIN"/>
    <property type="match status" value="1"/>
</dbReference>
<dbReference type="GO" id="GO:0051607">
    <property type="term" value="P:defense response to virus"/>
    <property type="evidence" value="ECO:0007669"/>
    <property type="project" value="UniProtKB-ARBA"/>
</dbReference>
<evidence type="ECO:0000256" key="6">
    <source>
        <dbReference type="ARBA" id="ARBA00023274"/>
    </source>
</evidence>
<dbReference type="Pfam" id="PF02170">
    <property type="entry name" value="PAZ"/>
    <property type="match status" value="1"/>
</dbReference>
<comment type="similarity">
    <text evidence="1">Belongs to the argonaute family. Ago subfamily.</text>
</comment>
<dbReference type="SUPFAM" id="SSF101690">
    <property type="entry name" value="PAZ domain"/>
    <property type="match status" value="1"/>
</dbReference>
<evidence type="ECO:0000256" key="2">
    <source>
        <dbReference type="ARBA" id="ARBA00022491"/>
    </source>
</evidence>
<evidence type="ECO:0000256" key="4">
    <source>
        <dbReference type="ARBA" id="ARBA00022884"/>
    </source>
</evidence>
<dbReference type="CDD" id="cd02846">
    <property type="entry name" value="PAZ_argonaute_like"/>
    <property type="match status" value="1"/>
</dbReference>